<organism evidence="2 3">
    <name type="scientific">Drosophila guanche</name>
    <name type="common">Fruit fly</name>
    <dbReference type="NCBI Taxonomy" id="7266"/>
    <lineage>
        <taxon>Eukaryota</taxon>
        <taxon>Metazoa</taxon>
        <taxon>Ecdysozoa</taxon>
        <taxon>Arthropoda</taxon>
        <taxon>Hexapoda</taxon>
        <taxon>Insecta</taxon>
        <taxon>Pterygota</taxon>
        <taxon>Neoptera</taxon>
        <taxon>Endopterygota</taxon>
        <taxon>Diptera</taxon>
        <taxon>Brachycera</taxon>
        <taxon>Muscomorpha</taxon>
        <taxon>Ephydroidea</taxon>
        <taxon>Drosophilidae</taxon>
        <taxon>Drosophila</taxon>
        <taxon>Sophophora</taxon>
    </lineage>
</organism>
<protein>
    <submittedName>
        <fullName evidence="2">Uncharacterized protein</fullName>
    </submittedName>
</protein>
<proteinExistence type="predicted"/>
<feature type="compositionally biased region" description="Gly residues" evidence="1">
    <location>
        <begin position="284"/>
        <end position="296"/>
    </location>
</feature>
<reference evidence="3" key="1">
    <citation type="submission" date="2018-01" db="EMBL/GenBank/DDBJ databases">
        <authorList>
            <person name="Alioto T."/>
            <person name="Alioto T."/>
        </authorList>
    </citation>
    <scope>NUCLEOTIDE SEQUENCE [LARGE SCALE GENOMIC DNA]</scope>
</reference>
<evidence type="ECO:0000256" key="1">
    <source>
        <dbReference type="SAM" id="MobiDB-lite"/>
    </source>
</evidence>
<evidence type="ECO:0000313" key="2">
    <source>
        <dbReference type="EMBL" id="SPP86981.1"/>
    </source>
</evidence>
<feature type="region of interest" description="Disordered" evidence="1">
    <location>
        <begin position="248"/>
        <end position="312"/>
    </location>
</feature>
<sequence>MSTLPFLLSVADELDNIHTQSYLDDFGLGFHPHRQYYRSPTIQLSLPASAEWTGRSGSWDQGRHSRYRSYKFYDDSQNNLEEEEQPEEEAYHEHQELPESIKLHTDSTSSALASKGQLQQLQQLPTASQCQSVAPARKGLGMVVSKSHDVGVGGLGLNLKAGEEEDDENIDRTVRMYNLSKKCCKNYYRHALETGPGASGQRIKCSNLRSESHQSSSSSEESLRKMPSPIEFLTCFLVKKSRTPKCGHSGHSACSGQQTSTLTSSTSMTMGTGTGTSRSSALGMGSGTGTGSGSGSASGTATTATKRRSQCF</sequence>
<dbReference type="OrthoDB" id="7855053at2759"/>
<dbReference type="OMA" id="CFLVKKT"/>
<accession>A0A3B0KPA0</accession>
<dbReference type="Proteomes" id="UP000268350">
    <property type="component" value="Unassembled WGS sequence"/>
</dbReference>
<gene>
    <name evidence="2" type="ORF">DGUA_6G009297</name>
</gene>
<keyword evidence="3" id="KW-1185">Reference proteome</keyword>
<evidence type="ECO:0000313" key="3">
    <source>
        <dbReference type="Proteomes" id="UP000268350"/>
    </source>
</evidence>
<dbReference type="AlphaFoldDB" id="A0A3B0KPA0"/>
<feature type="region of interest" description="Disordered" evidence="1">
    <location>
        <begin position="198"/>
        <end position="225"/>
    </location>
</feature>
<name>A0A3B0KPA0_DROGU</name>
<dbReference type="EMBL" id="OUUW01000012">
    <property type="protein sequence ID" value="SPP86981.1"/>
    <property type="molecule type" value="Genomic_DNA"/>
</dbReference>
<feature type="region of interest" description="Disordered" evidence="1">
    <location>
        <begin position="75"/>
        <end position="96"/>
    </location>
</feature>
<feature type="compositionally biased region" description="Low complexity" evidence="1">
    <location>
        <begin position="255"/>
        <end position="283"/>
    </location>
</feature>